<evidence type="ECO:0000313" key="3">
    <source>
        <dbReference type="Proteomes" id="UP000192247"/>
    </source>
</evidence>
<dbReference type="InParanoid" id="A0A1V9WYE8"/>
<gene>
    <name evidence="2" type="ORF">BIW11_05006</name>
</gene>
<dbReference type="Pfam" id="PF14705">
    <property type="entry name" value="Costars"/>
    <property type="match status" value="1"/>
</dbReference>
<dbReference type="EMBL" id="MNPL01033024">
    <property type="protein sequence ID" value="OQR66303.1"/>
    <property type="molecule type" value="Genomic_DNA"/>
</dbReference>
<feature type="domain" description="Costars" evidence="1">
    <location>
        <begin position="31"/>
        <end position="125"/>
    </location>
</feature>
<dbReference type="GO" id="GO:0003779">
    <property type="term" value="F:actin binding"/>
    <property type="evidence" value="ECO:0007669"/>
    <property type="project" value="InterPro"/>
</dbReference>
<dbReference type="GO" id="GO:0035025">
    <property type="term" value="P:positive regulation of Rho protein signal transduction"/>
    <property type="evidence" value="ECO:0007669"/>
    <property type="project" value="InterPro"/>
</dbReference>
<evidence type="ECO:0000313" key="2">
    <source>
        <dbReference type="EMBL" id="OQR66303.1"/>
    </source>
</evidence>
<protein>
    <submittedName>
        <fullName evidence="2">Actin-binding Rho-activating protein-like</fullName>
    </submittedName>
</protein>
<proteinExistence type="predicted"/>
<comment type="caution">
    <text evidence="2">The sequence shown here is derived from an EMBL/GenBank/DDBJ whole genome shotgun (WGS) entry which is preliminary data.</text>
</comment>
<dbReference type="AlphaFoldDB" id="A0A1V9WYE8"/>
<dbReference type="PANTHER" id="PTHR22739:SF7">
    <property type="entry name" value="EG:152A3.3 PROTEIN-RELATED"/>
    <property type="match status" value="1"/>
</dbReference>
<dbReference type="GO" id="GO:0030017">
    <property type="term" value="C:sarcomere"/>
    <property type="evidence" value="ECO:0007669"/>
    <property type="project" value="TreeGrafter"/>
</dbReference>
<keyword evidence="3" id="KW-1185">Reference proteome</keyword>
<organism evidence="2 3">
    <name type="scientific">Tropilaelaps mercedesae</name>
    <dbReference type="NCBI Taxonomy" id="418985"/>
    <lineage>
        <taxon>Eukaryota</taxon>
        <taxon>Metazoa</taxon>
        <taxon>Ecdysozoa</taxon>
        <taxon>Arthropoda</taxon>
        <taxon>Chelicerata</taxon>
        <taxon>Arachnida</taxon>
        <taxon>Acari</taxon>
        <taxon>Parasitiformes</taxon>
        <taxon>Mesostigmata</taxon>
        <taxon>Gamasina</taxon>
        <taxon>Dermanyssoidea</taxon>
        <taxon>Laelapidae</taxon>
        <taxon>Tropilaelaps</taxon>
    </lineage>
</organism>
<dbReference type="OrthoDB" id="9871914at2759"/>
<dbReference type="GO" id="GO:0045944">
    <property type="term" value="P:positive regulation of transcription by RNA polymerase II"/>
    <property type="evidence" value="ECO:0007669"/>
    <property type="project" value="TreeGrafter"/>
</dbReference>
<accession>A0A1V9WYE8</accession>
<dbReference type="PANTHER" id="PTHR22739">
    <property type="entry name" value="STRIATED MUSCLE ACTIVATOR OF RHO-DEPENDENT SIGNALING-RELATED"/>
    <property type="match status" value="1"/>
</dbReference>
<name>A0A1V9WYE8_9ACAR</name>
<reference evidence="2 3" key="1">
    <citation type="journal article" date="2017" name="Gigascience">
        <title>Draft genome of the honey bee ectoparasitic mite, Tropilaelaps mercedesae, is shaped by the parasitic life history.</title>
        <authorList>
            <person name="Dong X."/>
            <person name="Armstrong S.D."/>
            <person name="Xia D."/>
            <person name="Makepeace B.L."/>
            <person name="Darby A.C."/>
            <person name="Kadowaki T."/>
        </authorList>
    </citation>
    <scope>NUCLEOTIDE SEQUENCE [LARGE SCALE GENOMIC DNA]</scope>
    <source>
        <strain evidence="2">Wuxi-XJTLU</strain>
    </source>
</reference>
<evidence type="ECO:0000259" key="1">
    <source>
        <dbReference type="SMART" id="SM01283"/>
    </source>
</evidence>
<dbReference type="InterPro" id="IPR026111">
    <property type="entry name" value="Abra"/>
</dbReference>
<dbReference type="InterPro" id="IPR027817">
    <property type="entry name" value="Costars_dom"/>
</dbReference>
<dbReference type="Proteomes" id="UP000192247">
    <property type="component" value="Unassembled WGS sequence"/>
</dbReference>
<dbReference type="InterPro" id="IPR038095">
    <property type="entry name" value="Costars_sf"/>
</dbReference>
<dbReference type="Gene3D" id="1.10.10.1540">
    <property type="entry name" value="Costar domain"/>
    <property type="match status" value="1"/>
</dbReference>
<sequence length="161" mass="18853">MRLCVCRCSYVHLRFFSSLSCTPIVVPAFLSSIGRGNSFILLLIARILYPPRRYKHDHSLKQHPRPARSVVDLRRTGYRIFRCLWTVISDKLVGTMLRARKRGLIEFEGEMLFQRRDDHVIVSLVKNMDEINEMFSYTGPRMKLGHVRKHIESDLPPQLLD</sequence>
<dbReference type="SMART" id="SM01283">
    <property type="entry name" value="Costars"/>
    <property type="match status" value="1"/>
</dbReference>